<dbReference type="GeneID" id="94844339"/>
<comment type="caution">
    <text evidence="1">The sequence shown here is derived from an EMBL/GenBank/DDBJ whole genome shotgun (WGS) entry which is preliminary data.</text>
</comment>
<dbReference type="AlphaFoldDB" id="A0A1J4JNU1"/>
<dbReference type="EMBL" id="MLAK01001018">
    <property type="protein sequence ID" value="OHS99189.1"/>
    <property type="molecule type" value="Genomic_DNA"/>
</dbReference>
<organism evidence="1 2">
    <name type="scientific">Tritrichomonas foetus</name>
    <dbReference type="NCBI Taxonomy" id="1144522"/>
    <lineage>
        <taxon>Eukaryota</taxon>
        <taxon>Metamonada</taxon>
        <taxon>Parabasalia</taxon>
        <taxon>Tritrichomonadida</taxon>
        <taxon>Tritrichomonadidae</taxon>
        <taxon>Tritrichomonas</taxon>
    </lineage>
</organism>
<dbReference type="OrthoDB" id="10638897at2759"/>
<reference evidence="1" key="1">
    <citation type="submission" date="2016-10" db="EMBL/GenBank/DDBJ databases">
        <authorList>
            <person name="Benchimol M."/>
            <person name="Almeida L.G."/>
            <person name="Vasconcelos A.T."/>
            <person name="Perreira-Neves A."/>
            <person name="Rosa I.A."/>
            <person name="Tasca T."/>
            <person name="Bogo M.R."/>
            <person name="de Souza W."/>
        </authorList>
    </citation>
    <scope>NUCLEOTIDE SEQUENCE [LARGE SCALE GENOMIC DNA]</scope>
    <source>
        <strain evidence="1">K</strain>
    </source>
</reference>
<evidence type="ECO:0000313" key="1">
    <source>
        <dbReference type="EMBL" id="OHS99189.1"/>
    </source>
</evidence>
<evidence type="ECO:0000313" key="2">
    <source>
        <dbReference type="Proteomes" id="UP000179807"/>
    </source>
</evidence>
<accession>A0A1J4JNU1</accession>
<dbReference type="Proteomes" id="UP000179807">
    <property type="component" value="Unassembled WGS sequence"/>
</dbReference>
<dbReference type="VEuPathDB" id="TrichDB:TRFO_34396"/>
<gene>
    <name evidence="1" type="ORF">TRFO_34396</name>
</gene>
<proteinExistence type="predicted"/>
<dbReference type="RefSeq" id="XP_068352326.1">
    <property type="nucleotide sequence ID" value="XM_068509635.1"/>
</dbReference>
<sequence length="804" mass="93416">MYLCSNFSMWKYHLKIYHQLAPIMPPGIDNKLNHTDEQAIKCMCHILIVNRQKNYLFSVKKRPTLNGKNIMSSDIFESASKNPSEALRYFAPLEVQSISALMNFLIAKPAYFADIIFHKIDDIKLTSFIYLNTIPAIFSHFSTREACVFAFNFYTAVSRNLNFNLFIKIVSPFFNSANINHFSDIVFRELFWSNYLAKSTPLQFAQKLVDTAASKFSYLPSAHVALLRVLKLQFTNDQIWKLIIMDLLIPQLQLQCNVSPFSYILEPVYDCKEVCKVLHKRVHQNNLRKSLNDIKNERLDTEDESIKSRGIYNSNLNSNRSSMFPTNIYPLTDSFRENCEYKEFEDIDDNKIHVPNNHIILKNTLSNIKKSEIHNDTERISLTELNFHNSVYEIPDAFVAYDQTFSIDVILTLLDIQCLNKLGIILPHHSQRIESICTNYHYIPILLPWKIHLFPKIPQPPSFPMRPLLFRDKCIPPPPADNWKLQLWSEIRIAASEMHLDPVQLITDMEINDRIVSNHKLQTILEGKSKIEMNEFIDYILQLVCNDLSTKTIIFEQLLIHQMLLLNMKKYLDVSNDAINLESFVIAYEFFSSSVSKKKPSMIISTFYNLIGTNIPNISSCNFWFIVMTLSKIESSLMKPHKTEMQNLISKFSILIEIKKRKIKQSPSFKSKVLRKCMWEANGLLSLVSDSSPLISRYFILINFLYEVNKIAKAGGFEDSNDKIADIIEFSISTGECPWIFETVSILHSMLFSNEKFSDYIDKKLLEIWNQFTVVFIKFLSDDIELVTSYASFANEEKLKNMFE</sequence>
<protein>
    <submittedName>
        <fullName evidence="1">Uncharacterized protein</fullName>
    </submittedName>
</protein>
<name>A0A1J4JNU1_9EUKA</name>
<keyword evidence="2" id="KW-1185">Reference proteome</keyword>